<accession>A0A5S9PPG9</accession>
<keyword evidence="4" id="KW-0489">Methyltransferase</keyword>
<dbReference type="InterPro" id="IPR023368">
    <property type="entry name" value="UPF0066_cons_site"/>
</dbReference>
<dbReference type="OrthoDB" id="9804309at2"/>
<dbReference type="EC" id="2.1.1.-" evidence="4"/>
<comment type="similarity">
    <text evidence="2">Belongs to the tRNA methyltransferase O family.</text>
</comment>
<dbReference type="SUPFAM" id="SSF118196">
    <property type="entry name" value="YaeB-like"/>
    <property type="match status" value="1"/>
</dbReference>
<evidence type="ECO:0000256" key="2">
    <source>
        <dbReference type="ARBA" id="ARBA00033753"/>
    </source>
</evidence>
<evidence type="ECO:0000259" key="3">
    <source>
        <dbReference type="PROSITE" id="PS51668"/>
    </source>
</evidence>
<organism evidence="4 5">
    <name type="scientific">BD1-7 clade bacterium</name>
    <dbReference type="NCBI Taxonomy" id="2029982"/>
    <lineage>
        <taxon>Bacteria</taxon>
        <taxon>Pseudomonadati</taxon>
        <taxon>Pseudomonadota</taxon>
        <taxon>Gammaproteobacteria</taxon>
        <taxon>Cellvibrionales</taxon>
        <taxon>Spongiibacteraceae</taxon>
        <taxon>BD1-7 clade</taxon>
    </lineage>
</organism>
<evidence type="ECO:0000313" key="5">
    <source>
        <dbReference type="Proteomes" id="UP000441399"/>
    </source>
</evidence>
<dbReference type="Gene3D" id="3.30.2310.10">
    <property type="entry name" value="YaeB-like"/>
    <property type="match status" value="1"/>
</dbReference>
<proteinExistence type="inferred from homology"/>
<dbReference type="InterPro" id="IPR023370">
    <property type="entry name" value="TrmO-like_N"/>
</dbReference>
<dbReference type="InterPro" id="IPR036413">
    <property type="entry name" value="YaeB-like_sf"/>
</dbReference>
<gene>
    <name evidence="4" type="primary">trmO</name>
    <name evidence="4" type="ORF">OPDIPICF_01064</name>
</gene>
<dbReference type="InterPro" id="IPR041369">
    <property type="entry name" value="TrmO_C"/>
</dbReference>
<dbReference type="PANTHER" id="PTHR12818:SF0">
    <property type="entry name" value="TRNA (ADENINE(37)-N6)-METHYLTRANSFERASE"/>
    <property type="match status" value="1"/>
</dbReference>
<dbReference type="CDD" id="cd09281">
    <property type="entry name" value="UPF0066"/>
    <property type="match status" value="1"/>
</dbReference>
<dbReference type="Proteomes" id="UP000441399">
    <property type="component" value="Unassembled WGS sequence"/>
</dbReference>
<sequence>MEFTLSTVALARTPFREKFGIPRQAGLVPVRGRIDMLPPWDQPEALNGLEQVSHIWLDFIFHQNPSKPEQLSVRPPRLGGNRRLGVFATRASFRPNRLGASLVKLEAVCVEAGNVHLEVSGIDLLDGTPIVDIKPYLPYADRIDDAVNAIAPAAPVPTLAVDWQAQALLACRACLQELGYVGGLSGDGLCEIEQQVMQLVALDPRPAYKQSSCGTYAMSVFGLNVRWVMQTPTQASISDVSLA</sequence>
<evidence type="ECO:0000256" key="1">
    <source>
        <dbReference type="ARBA" id="ARBA00022691"/>
    </source>
</evidence>
<dbReference type="NCBIfam" id="TIGR00104">
    <property type="entry name" value="tRNA_TsaA"/>
    <property type="match status" value="1"/>
</dbReference>
<dbReference type="InterPro" id="IPR036414">
    <property type="entry name" value="YaeB_N_sf"/>
</dbReference>
<dbReference type="Pfam" id="PF01980">
    <property type="entry name" value="TrmO_N"/>
    <property type="match status" value="1"/>
</dbReference>
<dbReference type="Pfam" id="PF18389">
    <property type="entry name" value="TrmO_C"/>
    <property type="match status" value="1"/>
</dbReference>
<dbReference type="AlphaFoldDB" id="A0A5S9PPG9"/>
<name>A0A5S9PPG9_9GAMM</name>
<dbReference type="GO" id="GO:0089715">
    <property type="term" value="F:tRNA (L-threonylcarbamoyladenosine(37)-C2) methyltransferase activity"/>
    <property type="evidence" value="ECO:0007669"/>
    <property type="project" value="TreeGrafter"/>
</dbReference>
<feature type="domain" description="TsaA-like" evidence="3">
    <location>
        <begin position="5"/>
        <end position="145"/>
    </location>
</feature>
<keyword evidence="1" id="KW-0949">S-adenosyl-L-methionine</keyword>
<dbReference type="PANTHER" id="PTHR12818">
    <property type="entry name" value="TRNA (ADENINE(37)-N6)-METHYLTRANSFERASE"/>
    <property type="match status" value="1"/>
</dbReference>
<dbReference type="Gene3D" id="2.40.30.70">
    <property type="entry name" value="YaeB-like"/>
    <property type="match status" value="1"/>
</dbReference>
<reference evidence="4 5" key="1">
    <citation type="submission" date="2019-11" db="EMBL/GenBank/DDBJ databases">
        <authorList>
            <person name="Holert J."/>
        </authorList>
    </citation>
    <scope>NUCLEOTIDE SEQUENCE [LARGE SCALE GENOMIC DNA]</scope>
    <source>
        <strain evidence="4">SB11_3</strain>
    </source>
</reference>
<dbReference type="PROSITE" id="PS51668">
    <property type="entry name" value="TSAA_2"/>
    <property type="match status" value="1"/>
</dbReference>
<keyword evidence="4" id="KW-0808">Transferase</keyword>
<dbReference type="GO" id="GO:0032259">
    <property type="term" value="P:methylation"/>
    <property type="evidence" value="ECO:0007669"/>
    <property type="project" value="UniProtKB-KW"/>
</dbReference>
<keyword evidence="5" id="KW-1185">Reference proteome</keyword>
<evidence type="ECO:0000313" key="4">
    <source>
        <dbReference type="EMBL" id="CAA0106457.1"/>
    </source>
</evidence>
<dbReference type="PROSITE" id="PS01318">
    <property type="entry name" value="TSAA_1"/>
    <property type="match status" value="1"/>
</dbReference>
<dbReference type="InterPro" id="IPR040372">
    <property type="entry name" value="YaeB-like"/>
</dbReference>
<dbReference type="EMBL" id="CACSIO010000012">
    <property type="protein sequence ID" value="CAA0106457.1"/>
    <property type="molecule type" value="Genomic_DNA"/>
</dbReference>
<protein>
    <submittedName>
        <fullName evidence="4">tRNA (Adenine(37)-N6)-methyltransferase</fullName>
        <ecNumber evidence="4">2.1.1.-</ecNumber>
    </submittedName>
</protein>